<dbReference type="Gene3D" id="2.60.120.330">
    <property type="entry name" value="B-lactam Antibiotic, Isopenicillin N Synthase, Chain"/>
    <property type="match status" value="2"/>
</dbReference>
<evidence type="ECO:0000256" key="5">
    <source>
        <dbReference type="ARBA" id="ARBA00022989"/>
    </source>
</evidence>
<dbReference type="PANTHER" id="PTHR19241">
    <property type="entry name" value="ATP-BINDING CASSETTE TRANSPORTER"/>
    <property type="match status" value="1"/>
</dbReference>
<organism evidence="13 14">
    <name type="scientific">Acorus calamus</name>
    <name type="common">Sweet flag</name>
    <dbReference type="NCBI Taxonomy" id="4465"/>
    <lineage>
        <taxon>Eukaryota</taxon>
        <taxon>Viridiplantae</taxon>
        <taxon>Streptophyta</taxon>
        <taxon>Embryophyta</taxon>
        <taxon>Tracheophyta</taxon>
        <taxon>Spermatophyta</taxon>
        <taxon>Magnoliopsida</taxon>
        <taxon>Liliopsida</taxon>
        <taxon>Acoraceae</taxon>
        <taxon>Acorus</taxon>
    </lineage>
</organism>
<proteinExistence type="predicted"/>
<dbReference type="GO" id="GO:0005524">
    <property type="term" value="F:ATP binding"/>
    <property type="evidence" value="ECO:0007669"/>
    <property type="project" value="InterPro"/>
</dbReference>
<keyword evidence="7" id="KW-0408">Iron</keyword>
<dbReference type="Pfam" id="PF14226">
    <property type="entry name" value="DIOX_N"/>
    <property type="match status" value="1"/>
</dbReference>
<dbReference type="InterPro" id="IPR026992">
    <property type="entry name" value="DIOX_N"/>
</dbReference>
<keyword evidence="8 9" id="KW-0472">Membrane</keyword>
<feature type="domain" description="ABC transporter" evidence="10">
    <location>
        <begin position="200"/>
        <end position="310"/>
    </location>
</feature>
<dbReference type="GO" id="GO:0140359">
    <property type="term" value="F:ABC-type transporter activity"/>
    <property type="evidence" value="ECO:0007669"/>
    <property type="project" value="InterPro"/>
</dbReference>
<evidence type="ECO:0000313" key="13">
    <source>
        <dbReference type="EMBL" id="KAK1311805.1"/>
    </source>
</evidence>
<evidence type="ECO:0000256" key="8">
    <source>
        <dbReference type="ARBA" id="ARBA00023136"/>
    </source>
</evidence>
<evidence type="ECO:0000259" key="11">
    <source>
        <dbReference type="Pfam" id="PF01061"/>
    </source>
</evidence>
<evidence type="ECO:0000256" key="2">
    <source>
        <dbReference type="ARBA" id="ARBA00022448"/>
    </source>
</evidence>
<dbReference type="Pfam" id="PF00005">
    <property type="entry name" value="ABC_tran"/>
    <property type="match status" value="1"/>
</dbReference>
<evidence type="ECO:0000256" key="1">
    <source>
        <dbReference type="ARBA" id="ARBA00004141"/>
    </source>
</evidence>
<dbReference type="Gene3D" id="3.40.50.300">
    <property type="entry name" value="P-loop containing nucleotide triphosphate hydrolases"/>
    <property type="match status" value="1"/>
</dbReference>
<dbReference type="InterPro" id="IPR027417">
    <property type="entry name" value="P-loop_NTPase"/>
</dbReference>
<feature type="transmembrane region" description="Helical" evidence="9">
    <location>
        <begin position="484"/>
        <end position="508"/>
    </location>
</feature>
<comment type="subcellular location">
    <subcellularLocation>
        <location evidence="1">Membrane</location>
        <topology evidence="1">Multi-pass membrane protein</topology>
    </subcellularLocation>
</comment>
<feature type="transmembrane region" description="Helical" evidence="9">
    <location>
        <begin position="514"/>
        <end position="534"/>
    </location>
</feature>
<evidence type="ECO:0000256" key="9">
    <source>
        <dbReference type="SAM" id="Phobius"/>
    </source>
</evidence>
<dbReference type="GO" id="GO:0005886">
    <property type="term" value="C:plasma membrane"/>
    <property type="evidence" value="ECO:0007669"/>
    <property type="project" value="UniProtKB-ARBA"/>
</dbReference>
<dbReference type="SUPFAM" id="SSF51197">
    <property type="entry name" value="Clavaminate synthase-like"/>
    <property type="match status" value="1"/>
</dbReference>
<dbReference type="InterPro" id="IPR027443">
    <property type="entry name" value="IPNS-like_sf"/>
</dbReference>
<keyword evidence="2" id="KW-0813">Transport</keyword>
<evidence type="ECO:0000259" key="12">
    <source>
        <dbReference type="Pfam" id="PF14226"/>
    </source>
</evidence>
<comment type="caution">
    <text evidence="13">The sequence shown here is derived from an EMBL/GenBank/DDBJ whole genome shotgun (WGS) entry which is preliminary data.</text>
</comment>
<dbReference type="EMBL" id="JAUJYO010000007">
    <property type="protein sequence ID" value="KAK1311805.1"/>
    <property type="molecule type" value="Genomic_DNA"/>
</dbReference>
<reference evidence="13" key="1">
    <citation type="journal article" date="2023" name="Nat. Commun.">
        <title>Diploid and tetraploid genomes of Acorus and the evolution of monocots.</title>
        <authorList>
            <person name="Ma L."/>
            <person name="Liu K.W."/>
            <person name="Li Z."/>
            <person name="Hsiao Y.Y."/>
            <person name="Qi Y."/>
            <person name="Fu T."/>
            <person name="Tang G.D."/>
            <person name="Zhang D."/>
            <person name="Sun W.H."/>
            <person name="Liu D.K."/>
            <person name="Li Y."/>
            <person name="Chen G.Z."/>
            <person name="Liu X.D."/>
            <person name="Liao X.Y."/>
            <person name="Jiang Y.T."/>
            <person name="Yu X."/>
            <person name="Hao Y."/>
            <person name="Huang J."/>
            <person name="Zhao X.W."/>
            <person name="Ke S."/>
            <person name="Chen Y.Y."/>
            <person name="Wu W.L."/>
            <person name="Hsu J.L."/>
            <person name="Lin Y.F."/>
            <person name="Huang M.D."/>
            <person name="Li C.Y."/>
            <person name="Huang L."/>
            <person name="Wang Z.W."/>
            <person name="Zhao X."/>
            <person name="Zhong W.Y."/>
            <person name="Peng D.H."/>
            <person name="Ahmad S."/>
            <person name="Lan S."/>
            <person name="Zhang J.S."/>
            <person name="Tsai W.C."/>
            <person name="Van de Peer Y."/>
            <person name="Liu Z.J."/>
        </authorList>
    </citation>
    <scope>NUCLEOTIDE SEQUENCE</scope>
    <source>
        <strain evidence="13">CP</strain>
    </source>
</reference>
<evidence type="ECO:0000313" key="14">
    <source>
        <dbReference type="Proteomes" id="UP001180020"/>
    </source>
</evidence>
<dbReference type="AlphaFoldDB" id="A0AAV9EG48"/>
<reference evidence="13" key="2">
    <citation type="submission" date="2023-06" db="EMBL/GenBank/DDBJ databases">
        <authorList>
            <person name="Ma L."/>
            <person name="Liu K.-W."/>
            <person name="Li Z."/>
            <person name="Hsiao Y.-Y."/>
            <person name="Qi Y."/>
            <person name="Fu T."/>
            <person name="Tang G."/>
            <person name="Zhang D."/>
            <person name="Sun W.-H."/>
            <person name="Liu D.-K."/>
            <person name="Li Y."/>
            <person name="Chen G.-Z."/>
            <person name="Liu X.-D."/>
            <person name="Liao X.-Y."/>
            <person name="Jiang Y.-T."/>
            <person name="Yu X."/>
            <person name="Hao Y."/>
            <person name="Huang J."/>
            <person name="Zhao X.-W."/>
            <person name="Ke S."/>
            <person name="Chen Y.-Y."/>
            <person name="Wu W.-L."/>
            <person name="Hsu J.-L."/>
            <person name="Lin Y.-F."/>
            <person name="Huang M.-D."/>
            <person name="Li C.-Y."/>
            <person name="Huang L."/>
            <person name="Wang Z.-W."/>
            <person name="Zhao X."/>
            <person name="Zhong W.-Y."/>
            <person name="Peng D.-H."/>
            <person name="Ahmad S."/>
            <person name="Lan S."/>
            <person name="Zhang J.-S."/>
            <person name="Tsai W.-C."/>
            <person name="Van De Peer Y."/>
            <person name="Liu Z.-J."/>
        </authorList>
    </citation>
    <scope>NUCLEOTIDE SEQUENCE</scope>
    <source>
        <strain evidence="13">CP</strain>
        <tissue evidence="13">Leaves</tissue>
    </source>
</reference>
<feature type="transmembrane region" description="Helical" evidence="9">
    <location>
        <begin position="457"/>
        <end position="477"/>
    </location>
</feature>
<feature type="domain" description="Non-haem dioxygenase N-terminal" evidence="12">
    <location>
        <begin position="4"/>
        <end position="55"/>
    </location>
</feature>
<feature type="transmembrane region" description="Helical" evidence="9">
    <location>
        <begin position="593"/>
        <end position="616"/>
    </location>
</feature>
<keyword evidence="4" id="KW-0479">Metal-binding</keyword>
<feature type="transmembrane region" description="Helical" evidence="9">
    <location>
        <begin position="401"/>
        <end position="417"/>
    </location>
</feature>
<dbReference type="InterPro" id="IPR003439">
    <property type="entry name" value="ABC_transporter-like_ATP-bd"/>
</dbReference>
<dbReference type="GO" id="GO:0046872">
    <property type="term" value="F:metal ion binding"/>
    <property type="evidence" value="ECO:0007669"/>
    <property type="project" value="UniProtKB-KW"/>
</dbReference>
<evidence type="ECO:0000256" key="4">
    <source>
        <dbReference type="ARBA" id="ARBA00022723"/>
    </source>
</evidence>
<dbReference type="InterPro" id="IPR013525">
    <property type="entry name" value="ABC2_TM"/>
</dbReference>
<dbReference type="GO" id="GO:0016491">
    <property type="term" value="F:oxidoreductase activity"/>
    <property type="evidence" value="ECO:0007669"/>
    <property type="project" value="UniProtKB-KW"/>
</dbReference>
<dbReference type="SUPFAM" id="SSF52540">
    <property type="entry name" value="P-loop containing nucleoside triphosphate hydrolases"/>
    <property type="match status" value="1"/>
</dbReference>
<keyword evidence="3 9" id="KW-0812">Transmembrane</keyword>
<accession>A0AAV9EG48</accession>
<dbReference type="FunFam" id="3.40.50.300:FF:003489">
    <property type="entry name" value="ABC transporter G family member 39"/>
    <property type="match status" value="1"/>
</dbReference>
<keyword evidence="6" id="KW-0560">Oxidoreductase</keyword>
<feature type="domain" description="ABC-2 type transporter transmembrane" evidence="11">
    <location>
        <begin position="350"/>
        <end position="564"/>
    </location>
</feature>
<gene>
    <name evidence="13" type="primary">PDR3</name>
    <name evidence="13" type="ORF">QJS10_CPA07g00521</name>
</gene>
<keyword evidence="14" id="KW-1185">Reference proteome</keyword>
<feature type="transmembrane region" description="Helical" evidence="9">
    <location>
        <begin position="546"/>
        <end position="565"/>
    </location>
</feature>
<dbReference type="GO" id="GO:0016887">
    <property type="term" value="F:ATP hydrolysis activity"/>
    <property type="evidence" value="ECO:0007669"/>
    <property type="project" value="InterPro"/>
</dbReference>
<evidence type="ECO:0000256" key="3">
    <source>
        <dbReference type="ARBA" id="ARBA00022692"/>
    </source>
</evidence>
<evidence type="ECO:0000259" key="10">
    <source>
        <dbReference type="Pfam" id="PF00005"/>
    </source>
</evidence>
<name>A0AAV9EG48_ACOCL</name>
<feature type="transmembrane region" description="Helical" evidence="9">
    <location>
        <begin position="371"/>
        <end position="389"/>
    </location>
</feature>
<evidence type="ECO:0000256" key="7">
    <source>
        <dbReference type="ARBA" id="ARBA00023004"/>
    </source>
</evidence>
<dbReference type="Pfam" id="PF01061">
    <property type="entry name" value="ABC2_membrane"/>
    <property type="match status" value="1"/>
</dbReference>
<sequence>MVCALERFGCAQLAYDGIPDHLCEDMFKVMERVFNLPDETKRRNMSDKLYYGHTGRNEFVPFYESLGVENSFEIRKAKAFIKLLWPEGNDFFWEKKCFIIYPEMLWSNGRIKPKKHRVVLRPGKERYSFASFFLPEADGVIEALKELIDNEAHPALYRPFDFAGFLNHVKANMTTSFSLDRLFVDEMKAQGVGEDRLMLLKGVSGAFRPGVLTALMGVSGAGKTTLMDVLARRKTGGYIEGSITISGYPKKQETFARISGYCEQNDIHSPHLTIYESLIFSAWLRLPADVNSTTRKMFIEEVMELVELTTLRLIGWIAGRNKALINELSQPPPNSSDLYFPTQYSQPMFTQWIACLWKQRLSYWRNPPYTAVRFFFTLGIALLFGTIFWKVGKKVTKQQDLFNAMGSMYAAVLFLGVQNASSVQPVVAIERTVFYRERAAGMYSALPYAFRQVAIEVPYILIQAVIYGIIVYAMIGFEWTAAKFFWYIFYMYFTFLYFTYYGMMAVGITPNQNIAAIVSSAFYAIWNLFSGFLIPRPKIPIWWRWYYWMSLVSWTLYGLVVSQFGDIMRRMEDGNEDTVEKFVRDYFGFKHDFLGVVAAVVVGFTVLFAFIFAFSIKAFNFQRR</sequence>
<evidence type="ECO:0000256" key="6">
    <source>
        <dbReference type="ARBA" id="ARBA00023002"/>
    </source>
</evidence>
<dbReference type="Proteomes" id="UP001180020">
    <property type="component" value="Unassembled WGS sequence"/>
</dbReference>
<keyword evidence="5 9" id="KW-1133">Transmembrane helix</keyword>
<protein>
    <submittedName>
        <fullName evidence="13">Pleiotropic drug resistance protein 3</fullName>
    </submittedName>
</protein>